<dbReference type="EMBL" id="DVMN01000026">
    <property type="protein sequence ID" value="HIU20892.1"/>
    <property type="molecule type" value="Genomic_DNA"/>
</dbReference>
<evidence type="ECO:0000313" key="1">
    <source>
        <dbReference type="EMBL" id="HIU20892.1"/>
    </source>
</evidence>
<organism evidence="1 2">
    <name type="scientific">Candidatus Limadaptatus stercorigallinarum</name>
    <dbReference type="NCBI Taxonomy" id="2840845"/>
    <lineage>
        <taxon>Bacteria</taxon>
        <taxon>Bacillati</taxon>
        <taxon>Bacillota</taxon>
        <taxon>Clostridia</taxon>
        <taxon>Eubacteriales</taxon>
        <taxon>Candidatus Limadaptatus</taxon>
    </lineage>
</organism>
<dbReference type="Proteomes" id="UP000824088">
    <property type="component" value="Unassembled WGS sequence"/>
</dbReference>
<gene>
    <name evidence="1" type="ORF">IAD51_01430</name>
</gene>
<proteinExistence type="predicted"/>
<name>A0A9D1HRV1_9FIRM</name>
<dbReference type="AlphaFoldDB" id="A0A9D1HRV1"/>
<reference evidence="1" key="2">
    <citation type="journal article" date="2021" name="PeerJ">
        <title>Extensive microbial diversity within the chicken gut microbiome revealed by metagenomics and culture.</title>
        <authorList>
            <person name="Gilroy R."/>
            <person name="Ravi A."/>
            <person name="Getino M."/>
            <person name="Pursley I."/>
            <person name="Horton D.L."/>
            <person name="Alikhan N.F."/>
            <person name="Baker D."/>
            <person name="Gharbi K."/>
            <person name="Hall N."/>
            <person name="Watson M."/>
            <person name="Adriaenssens E.M."/>
            <person name="Foster-Nyarko E."/>
            <person name="Jarju S."/>
            <person name="Secka A."/>
            <person name="Antonio M."/>
            <person name="Oren A."/>
            <person name="Chaudhuri R.R."/>
            <person name="La Ragione R."/>
            <person name="Hildebrand F."/>
            <person name="Pallen M.J."/>
        </authorList>
    </citation>
    <scope>NUCLEOTIDE SEQUENCE</scope>
    <source>
        <strain evidence="1">1063</strain>
    </source>
</reference>
<protein>
    <recommendedName>
        <fullName evidence="3">Cytosolic protein</fullName>
    </recommendedName>
</protein>
<reference evidence="1" key="1">
    <citation type="submission" date="2020-10" db="EMBL/GenBank/DDBJ databases">
        <authorList>
            <person name="Gilroy R."/>
        </authorList>
    </citation>
    <scope>NUCLEOTIDE SEQUENCE</scope>
    <source>
        <strain evidence="1">1063</strain>
    </source>
</reference>
<comment type="caution">
    <text evidence="1">The sequence shown here is derived from an EMBL/GenBank/DDBJ whole genome shotgun (WGS) entry which is preliminary data.</text>
</comment>
<evidence type="ECO:0000313" key="2">
    <source>
        <dbReference type="Proteomes" id="UP000824088"/>
    </source>
</evidence>
<sequence length="65" mass="7407">MKGNCDNSRPCPCTYDCPRHGKCCACVAHHRDHNEGVPGCFFTPEGEATYDRSIEALWRDYNSRK</sequence>
<accession>A0A9D1HRV1</accession>
<evidence type="ECO:0008006" key="3">
    <source>
        <dbReference type="Google" id="ProtNLM"/>
    </source>
</evidence>